<comment type="caution">
    <text evidence="4">The sequence shown here is derived from an EMBL/GenBank/DDBJ whole genome shotgun (WGS) entry which is preliminary data.</text>
</comment>
<dbReference type="Gene3D" id="2.60.120.620">
    <property type="entry name" value="q2cbj1_9rhob like domain"/>
    <property type="match status" value="1"/>
</dbReference>
<feature type="repeat" description="ANK" evidence="3">
    <location>
        <begin position="256"/>
        <end position="288"/>
    </location>
</feature>
<name>A0AA36N122_9DINO</name>
<feature type="repeat" description="ANK" evidence="3">
    <location>
        <begin position="512"/>
        <end position="544"/>
    </location>
</feature>
<dbReference type="PRINTS" id="PR01415">
    <property type="entry name" value="ANKYRIN"/>
</dbReference>
<dbReference type="PANTHER" id="PTHR24198">
    <property type="entry name" value="ANKYRIN REPEAT AND PROTEIN KINASE DOMAIN-CONTAINING PROTEIN"/>
    <property type="match status" value="1"/>
</dbReference>
<dbReference type="Pfam" id="PF12796">
    <property type="entry name" value="Ank_2"/>
    <property type="match status" value="3"/>
</dbReference>
<feature type="repeat" description="ANK" evidence="3">
    <location>
        <begin position="224"/>
        <end position="246"/>
    </location>
</feature>
<dbReference type="InterPro" id="IPR002110">
    <property type="entry name" value="Ankyrin_rpt"/>
</dbReference>
<evidence type="ECO:0000256" key="1">
    <source>
        <dbReference type="ARBA" id="ARBA00022737"/>
    </source>
</evidence>
<feature type="repeat" description="ANK" evidence="3">
    <location>
        <begin position="479"/>
        <end position="511"/>
    </location>
</feature>
<dbReference type="PROSITE" id="PS50088">
    <property type="entry name" value="ANK_REPEAT"/>
    <property type="match status" value="5"/>
</dbReference>
<keyword evidence="2 3" id="KW-0040">ANK repeat</keyword>
<dbReference type="PROSITE" id="PS50297">
    <property type="entry name" value="ANK_REP_REGION"/>
    <property type="match status" value="4"/>
</dbReference>
<reference evidence="4" key="1">
    <citation type="submission" date="2023-08" db="EMBL/GenBank/DDBJ databases">
        <authorList>
            <person name="Chen Y."/>
            <person name="Shah S."/>
            <person name="Dougan E. K."/>
            <person name="Thang M."/>
            <person name="Chan C."/>
        </authorList>
    </citation>
    <scope>NUCLEOTIDE SEQUENCE</scope>
</reference>
<dbReference type="SUPFAM" id="SSF48403">
    <property type="entry name" value="Ankyrin repeat"/>
    <property type="match status" value="1"/>
</dbReference>
<dbReference type="EMBL" id="CAUJNA010002124">
    <property type="protein sequence ID" value="CAJ1390711.1"/>
    <property type="molecule type" value="Genomic_DNA"/>
</dbReference>
<keyword evidence="5" id="KW-1185">Reference proteome</keyword>
<proteinExistence type="predicted"/>
<gene>
    <name evidence="4" type="ORF">EVOR1521_LOCUS16052</name>
</gene>
<accession>A0AA36N122</accession>
<keyword evidence="1" id="KW-0677">Repeat</keyword>
<dbReference type="InterPro" id="IPR036770">
    <property type="entry name" value="Ankyrin_rpt-contain_sf"/>
</dbReference>
<evidence type="ECO:0000313" key="4">
    <source>
        <dbReference type="EMBL" id="CAJ1390711.1"/>
    </source>
</evidence>
<dbReference type="Pfam" id="PF13637">
    <property type="entry name" value="Ank_4"/>
    <property type="match status" value="1"/>
</dbReference>
<protein>
    <submittedName>
        <fullName evidence="4">Uncharacterized protein</fullName>
    </submittedName>
</protein>
<evidence type="ECO:0000313" key="5">
    <source>
        <dbReference type="Proteomes" id="UP001178507"/>
    </source>
</evidence>
<evidence type="ECO:0000256" key="3">
    <source>
        <dbReference type="PROSITE-ProRule" id="PRU00023"/>
    </source>
</evidence>
<dbReference type="Pfam" id="PF00023">
    <property type="entry name" value="Ank"/>
    <property type="match status" value="1"/>
</dbReference>
<evidence type="ECO:0000256" key="2">
    <source>
        <dbReference type="ARBA" id="ARBA00023043"/>
    </source>
</evidence>
<dbReference type="PANTHER" id="PTHR24198:SF165">
    <property type="entry name" value="ANKYRIN REPEAT-CONTAINING PROTEIN-RELATED"/>
    <property type="match status" value="1"/>
</dbReference>
<dbReference type="AlphaFoldDB" id="A0AA36N122"/>
<dbReference type="Gene3D" id="1.25.40.20">
    <property type="entry name" value="Ankyrin repeat-containing domain"/>
    <property type="match status" value="3"/>
</dbReference>
<feature type="repeat" description="ANK" evidence="3">
    <location>
        <begin position="191"/>
        <end position="223"/>
    </location>
</feature>
<sequence length="573" mass="61537">MCVDTWLGAVLKVSYAESPLDVGLRHLALSLWRQEEGLARSNRGGWHSRYLDVENATIAALGQRVQKATPRFLQRNWTNWTGTIHLAAVWANVHRLGEYNVEHQHAEVGAEGDHVPLLSGVYYPGPRSLSRLCFPDCDPSVEPEPGTLVLFLATLPHSVRAADLGAHELRERQEPRVSWAFNLVVRRADAEGFTPLHHAAETGHVAMVGSLLEGRASPWMKTAHGSLPIHLAASAGRVSVVEKLLSLDPSLAQGSAGSALLHTAAANGQTALLRQLISLRASLQADGDGTALHRAVQNGHTAAARLLLQVDPTQIHSADAAGHLPAHEAARGGLEVLEYLLQARMSPNVKDAEQRSLLYWAVHGGHTRTVDLLLQARAEVEIPSSNDQGSARGEAMANYLAAALIGSGSRPQLAVDELSPMHIVAAAGHVQMATWLESKLIPKQNNMPSRLPPLHLAAGDGHVEMVRWLLPRAEKSARGGITSLHMAALGGHVQVIELLLEMQSDVSAAAVDGSQPLHVAAASGHKEIARTLLLARADADAKTRKKHSPLDRAQEAGHAVMVKFLSQKPSTEL</sequence>
<dbReference type="Proteomes" id="UP001178507">
    <property type="component" value="Unassembled WGS sequence"/>
</dbReference>
<dbReference type="SMART" id="SM00248">
    <property type="entry name" value="ANK"/>
    <property type="match status" value="10"/>
</dbReference>
<organism evidence="4 5">
    <name type="scientific">Effrenium voratum</name>
    <dbReference type="NCBI Taxonomy" id="2562239"/>
    <lineage>
        <taxon>Eukaryota</taxon>
        <taxon>Sar</taxon>
        <taxon>Alveolata</taxon>
        <taxon>Dinophyceae</taxon>
        <taxon>Suessiales</taxon>
        <taxon>Symbiodiniaceae</taxon>
        <taxon>Effrenium</taxon>
    </lineage>
</organism>